<protein>
    <submittedName>
        <fullName evidence="2">Jg25329 protein</fullName>
    </submittedName>
</protein>
<keyword evidence="3" id="KW-1185">Reference proteome</keyword>
<organism evidence="2 3">
    <name type="scientific">Pararge aegeria aegeria</name>
    <dbReference type="NCBI Taxonomy" id="348720"/>
    <lineage>
        <taxon>Eukaryota</taxon>
        <taxon>Metazoa</taxon>
        <taxon>Ecdysozoa</taxon>
        <taxon>Arthropoda</taxon>
        <taxon>Hexapoda</taxon>
        <taxon>Insecta</taxon>
        <taxon>Pterygota</taxon>
        <taxon>Neoptera</taxon>
        <taxon>Endopterygota</taxon>
        <taxon>Lepidoptera</taxon>
        <taxon>Glossata</taxon>
        <taxon>Ditrysia</taxon>
        <taxon>Papilionoidea</taxon>
        <taxon>Nymphalidae</taxon>
        <taxon>Satyrinae</taxon>
        <taxon>Satyrini</taxon>
        <taxon>Parargina</taxon>
        <taxon>Pararge</taxon>
    </lineage>
</organism>
<dbReference type="AlphaFoldDB" id="A0A8S4RYX9"/>
<dbReference type="Proteomes" id="UP000838756">
    <property type="component" value="Unassembled WGS sequence"/>
</dbReference>
<evidence type="ECO:0000256" key="1">
    <source>
        <dbReference type="SAM" id="MobiDB-lite"/>
    </source>
</evidence>
<feature type="region of interest" description="Disordered" evidence="1">
    <location>
        <begin position="38"/>
        <end position="77"/>
    </location>
</feature>
<reference evidence="2" key="1">
    <citation type="submission" date="2022-03" db="EMBL/GenBank/DDBJ databases">
        <authorList>
            <person name="Lindestad O."/>
        </authorList>
    </citation>
    <scope>NUCLEOTIDE SEQUENCE</scope>
</reference>
<evidence type="ECO:0000313" key="2">
    <source>
        <dbReference type="EMBL" id="CAH2244380.1"/>
    </source>
</evidence>
<name>A0A8S4RYX9_9NEOP</name>
<proteinExistence type="predicted"/>
<accession>A0A8S4RYX9</accession>
<dbReference type="EMBL" id="CAKXAJ010025823">
    <property type="protein sequence ID" value="CAH2244380.1"/>
    <property type="molecule type" value="Genomic_DNA"/>
</dbReference>
<sequence>MIHRTAQEAVANQRREQQIDNDMQEVKTIVNTLAAAEVESEQAQAQDREQVPRAPRTLLLPQEMPVDQRPHYMQPRSVRSVDSLLHRQKRVKRCSCDCR</sequence>
<comment type="caution">
    <text evidence="2">The sequence shown here is derived from an EMBL/GenBank/DDBJ whole genome shotgun (WGS) entry which is preliminary data.</text>
</comment>
<gene>
    <name evidence="2" type="primary">jg25329</name>
    <name evidence="2" type="ORF">PAEG_LOCUS20331</name>
</gene>
<dbReference type="OrthoDB" id="8964374at2759"/>
<evidence type="ECO:0000313" key="3">
    <source>
        <dbReference type="Proteomes" id="UP000838756"/>
    </source>
</evidence>